<dbReference type="InterPro" id="IPR013766">
    <property type="entry name" value="Thioredoxin_domain"/>
</dbReference>
<protein>
    <submittedName>
        <fullName evidence="4">DUF255 domain-containing protein</fullName>
    </submittedName>
</protein>
<reference evidence="4 5" key="1">
    <citation type="submission" date="2019-06" db="EMBL/GenBank/DDBJ databases">
        <title>Desulfobotulus mexicanus sp. nov., a novel sulfate-reducing bacterium isolated from the sediment of an alkaline crater lake in Mexico.</title>
        <authorList>
            <person name="Hirschler-Rea A."/>
        </authorList>
    </citation>
    <scope>NUCLEOTIDE SEQUENCE [LARGE SCALE GENOMIC DNA]</scope>
    <source>
        <strain evidence="4 5">PAR22N</strain>
    </source>
</reference>
<dbReference type="SUPFAM" id="SSF52833">
    <property type="entry name" value="Thioredoxin-like"/>
    <property type="match status" value="1"/>
</dbReference>
<gene>
    <name evidence="4" type="ORF">FIM25_09225</name>
</gene>
<dbReference type="InterPro" id="IPR051099">
    <property type="entry name" value="AGR/TXD"/>
</dbReference>
<feature type="signal peptide" evidence="2">
    <location>
        <begin position="1"/>
        <end position="23"/>
    </location>
</feature>
<dbReference type="Pfam" id="PF13098">
    <property type="entry name" value="Thioredoxin_2"/>
    <property type="match status" value="1"/>
</dbReference>
<dbReference type="InterPro" id="IPR012336">
    <property type="entry name" value="Thioredoxin-like_fold"/>
</dbReference>
<comment type="caution">
    <text evidence="4">The sequence shown here is derived from an EMBL/GenBank/DDBJ whole genome shotgun (WGS) entry which is preliminary data.</text>
</comment>
<feature type="domain" description="Thioredoxin" evidence="3">
    <location>
        <begin position="12"/>
        <end position="134"/>
    </location>
</feature>
<accession>A0A5S5MFR1</accession>
<proteinExistence type="predicted"/>
<dbReference type="RefSeq" id="WP_139448529.1">
    <property type="nucleotide sequence ID" value="NZ_VDMB01000010.1"/>
</dbReference>
<dbReference type="PANTHER" id="PTHR15337:SF11">
    <property type="entry name" value="THIOREDOXIN DOMAIN-CONTAINING PROTEIN"/>
    <property type="match status" value="1"/>
</dbReference>
<sequence length="139" mass="15746">MIHVRLFLTATLLLLFTAGNLTAQSLSWTPYKQALETAASENKQIYLYFYSPQCPWCRTMENKTHGDGKVAAYLKENFISVNINMDTNPALTRKYRVSGVPANIFLSSEGETLFSRPGHVPPQTFIRILEILHTGKHDK</sequence>
<evidence type="ECO:0000256" key="1">
    <source>
        <dbReference type="ARBA" id="ARBA00022729"/>
    </source>
</evidence>
<evidence type="ECO:0000313" key="4">
    <source>
        <dbReference type="EMBL" id="TYT74544.1"/>
    </source>
</evidence>
<name>A0A5S5MFR1_9BACT</name>
<organism evidence="4 5">
    <name type="scientific">Desulfobotulus mexicanus</name>
    <dbReference type="NCBI Taxonomy" id="2586642"/>
    <lineage>
        <taxon>Bacteria</taxon>
        <taxon>Pseudomonadati</taxon>
        <taxon>Thermodesulfobacteriota</taxon>
        <taxon>Desulfobacteria</taxon>
        <taxon>Desulfobacterales</taxon>
        <taxon>Desulfobacteraceae</taxon>
        <taxon>Desulfobotulus</taxon>
    </lineage>
</organism>
<dbReference type="PANTHER" id="PTHR15337">
    <property type="entry name" value="ANTERIOR GRADIENT PROTEIN-RELATED"/>
    <property type="match status" value="1"/>
</dbReference>
<keyword evidence="1 2" id="KW-0732">Signal</keyword>
<dbReference type="OrthoDB" id="9811036at2"/>
<dbReference type="Proteomes" id="UP000321899">
    <property type="component" value="Unassembled WGS sequence"/>
</dbReference>
<feature type="chain" id="PRO_5024347980" evidence="2">
    <location>
        <begin position="24"/>
        <end position="139"/>
    </location>
</feature>
<dbReference type="InterPro" id="IPR036249">
    <property type="entry name" value="Thioredoxin-like_sf"/>
</dbReference>
<evidence type="ECO:0000256" key="2">
    <source>
        <dbReference type="SAM" id="SignalP"/>
    </source>
</evidence>
<dbReference type="EMBL" id="VDMB01000010">
    <property type="protein sequence ID" value="TYT74544.1"/>
    <property type="molecule type" value="Genomic_DNA"/>
</dbReference>
<dbReference type="PROSITE" id="PS51352">
    <property type="entry name" value="THIOREDOXIN_2"/>
    <property type="match status" value="1"/>
</dbReference>
<evidence type="ECO:0000313" key="5">
    <source>
        <dbReference type="Proteomes" id="UP000321899"/>
    </source>
</evidence>
<dbReference type="Gene3D" id="3.40.30.10">
    <property type="entry name" value="Glutaredoxin"/>
    <property type="match status" value="1"/>
</dbReference>
<keyword evidence="5" id="KW-1185">Reference proteome</keyword>
<evidence type="ECO:0000259" key="3">
    <source>
        <dbReference type="PROSITE" id="PS51352"/>
    </source>
</evidence>
<dbReference type="AlphaFoldDB" id="A0A5S5MFR1"/>